<accession>A0A1M6WQJ8</accession>
<evidence type="ECO:0000313" key="4">
    <source>
        <dbReference type="EMBL" id="SHK96040.1"/>
    </source>
</evidence>
<evidence type="ECO:0000259" key="3">
    <source>
        <dbReference type="Pfam" id="PF01551"/>
    </source>
</evidence>
<reference evidence="5" key="1">
    <citation type="submission" date="2016-11" db="EMBL/GenBank/DDBJ databases">
        <authorList>
            <person name="Varghese N."/>
            <person name="Submissions S."/>
        </authorList>
    </citation>
    <scope>NUCLEOTIDE SEQUENCE [LARGE SCALE GENOMIC DNA]</scope>
    <source>
        <strain evidence="5">DSM 26134</strain>
    </source>
</reference>
<sequence>MENKKTLSNRLTTKYLLIVRNEENFAEKTTYTFTYAKIILSIVSIFLLLSVLSFYLTTTLLEEMFDPRFAQLTATRDVIRLTEKVDSLETEVIMKEQFIDNFKMIVSGEDDAFEKVEGTENIGSTEIKEIVQSEESINPIDSQFRKEFENRGVDLQSSESTLSQELQEFYLFKPVEGIVSDGFDPHRDHMGIDVVAKQDEPVKAVADGTVVFSSWTQDSGYVISIQHRGNLISMYKHNSELFKKVGNFVTAGEVISIIGNTGELTSGPHLHFELWYDGNPIDPEEFIRF</sequence>
<feature type="transmembrane region" description="Helical" evidence="2">
    <location>
        <begin position="38"/>
        <end position="56"/>
    </location>
</feature>
<dbReference type="PANTHER" id="PTHR21666">
    <property type="entry name" value="PEPTIDASE-RELATED"/>
    <property type="match status" value="1"/>
</dbReference>
<dbReference type="STRING" id="156994.SAMN04488028_11425"/>
<dbReference type="CDD" id="cd12797">
    <property type="entry name" value="M23_peptidase"/>
    <property type="match status" value="1"/>
</dbReference>
<dbReference type="Proteomes" id="UP000184474">
    <property type="component" value="Unassembled WGS sequence"/>
</dbReference>
<dbReference type="InterPro" id="IPR016047">
    <property type="entry name" value="M23ase_b-sheet_dom"/>
</dbReference>
<dbReference type="Gene3D" id="2.70.70.10">
    <property type="entry name" value="Glucose Permease (Domain IIA)"/>
    <property type="match status" value="1"/>
</dbReference>
<keyword evidence="5" id="KW-1185">Reference proteome</keyword>
<dbReference type="SUPFAM" id="SSF51261">
    <property type="entry name" value="Duplicated hybrid motif"/>
    <property type="match status" value="1"/>
</dbReference>
<organism evidence="4 5">
    <name type="scientific">Reichenbachiella agariperforans</name>
    <dbReference type="NCBI Taxonomy" id="156994"/>
    <lineage>
        <taxon>Bacteria</taxon>
        <taxon>Pseudomonadati</taxon>
        <taxon>Bacteroidota</taxon>
        <taxon>Cytophagia</taxon>
        <taxon>Cytophagales</taxon>
        <taxon>Reichenbachiellaceae</taxon>
        <taxon>Reichenbachiella</taxon>
    </lineage>
</organism>
<keyword evidence="2" id="KW-0472">Membrane</keyword>
<keyword evidence="1" id="KW-0732">Signal</keyword>
<evidence type="ECO:0000256" key="2">
    <source>
        <dbReference type="SAM" id="Phobius"/>
    </source>
</evidence>
<dbReference type="InterPro" id="IPR050570">
    <property type="entry name" value="Cell_wall_metabolism_enzyme"/>
</dbReference>
<dbReference type="PANTHER" id="PTHR21666:SF289">
    <property type="entry name" value="L-ALA--D-GLU ENDOPEPTIDASE"/>
    <property type="match status" value="1"/>
</dbReference>
<evidence type="ECO:0000313" key="5">
    <source>
        <dbReference type="Proteomes" id="UP000184474"/>
    </source>
</evidence>
<proteinExistence type="predicted"/>
<keyword evidence="2" id="KW-1133">Transmembrane helix</keyword>
<keyword evidence="2" id="KW-0812">Transmembrane</keyword>
<name>A0A1M6WQJ8_REIAG</name>
<dbReference type="InterPro" id="IPR011055">
    <property type="entry name" value="Dup_hybrid_motif"/>
</dbReference>
<evidence type="ECO:0000256" key="1">
    <source>
        <dbReference type="ARBA" id="ARBA00022729"/>
    </source>
</evidence>
<protein>
    <submittedName>
        <fullName evidence="4">Peptidase family M23</fullName>
    </submittedName>
</protein>
<gene>
    <name evidence="4" type="ORF">SAMN04488028_11425</name>
</gene>
<feature type="domain" description="M23ase beta-sheet core" evidence="3">
    <location>
        <begin position="188"/>
        <end position="283"/>
    </location>
</feature>
<dbReference type="EMBL" id="FRAA01000014">
    <property type="protein sequence ID" value="SHK96040.1"/>
    <property type="molecule type" value="Genomic_DNA"/>
</dbReference>
<dbReference type="AlphaFoldDB" id="A0A1M6WQJ8"/>
<dbReference type="Pfam" id="PF01551">
    <property type="entry name" value="Peptidase_M23"/>
    <property type="match status" value="1"/>
</dbReference>
<dbReference type="GO" id="GO:0004222">
    <property type="term" value="F:metalloendopeptidase activity"/>
    <property type="evidence" value="ECO:0007669"/>
    <property type="project" value="TreeGrafter"/>
</dbReference>
<dbReference type="RefSeq" id="WP_073125639.1">
    <property type="nucleotide sequence ID" value="NZ_FRAA01000014.1"/>
</dbReference>